<evidence type="ECO:0000313" key="10">
    <source>
        <dbReference type="EMBL" id="RCK80122.1"/>
    </source>
</evidence>
<evidence type="ECO:0000256" key="3">
    <source>
        <dbReference type="ARBA" id="ARBA00022618"/>
    </source>
</evidence>
<dbReference type="GO" id="GO:0051301">
    <property type="term" value="P:cell division"/>
    <property type="evidence" value="ECO:0007669"/>
    <property type="project" value="UniProtKB-KW"/>
</dbReference>
<evidence type="ECO:0000259" key="9">
    <source>
        <dbReference type="PROSITE" id="PS51779"/>
    </source>
</evidence>
<feature type="transmembrane region" description="Helical" evidence="8">
    <location>
        <begin position="49"/>
        <end position="68"/>
    </location>
</feature>
<evidence type="ECO:0000256" key="4">
    <source>
        <dbReference type="ARBA" id="ARBA00022692"/>
    </source>
</evidence>
<dbReference type="InterPro" id="IPR013685">
    <property type="entry name" value="POTRA_FtsQ_type"/>
</dbReference>
<keyword evidence="2" id="KW-1003">Cell membrane</keyword>
<gene>
    <name evidence="10" type="ORF">OZSIB_3626</name>
</gene>
<dbReference type="AlphaFoldDB" id="A0A367ZRW3"/>
<keyword evidence="6 8" id="KW-0472">Membrane</keyword>
<keyword evidence="5 8" id="KW-1133">Transmembrane helix</keyword>
<evidence type="ECO:0000256" key="7">
    <source>
        <dbReference type="ARBA" id="ARBA00023306"/>
    </source>
</evidence>
<dbReference type="PROSITE" id="PS51779">
    <property type="entry name" value="POTRA"/>
    <property type="match status" value="1"/>
</dbReference>
<dbReference type="InterPro" id="IPR034746">
    <property type="entry name" value="POTRA"/>
</dbReference>
<sequence length="303" mass="34016">MGSLSQEAIKARKPFSLPLKEGFSDTIEERIRTRRFRLRVRSLGRLGKPLKILLSMVLIVGLSYLAVIQMKHLFFGTSYFEIRAIDVEGLSTLTRADLMKFANIAPGQNILTFDRQALQERMLRHPWVKDCRVELAGLFTLRIAITERTPFLYLKAGTAFLEVAEDGVILATNGAGEKDIPIVTGLDVAGRQAGDSLADHDGFREAKTWITELPATILGEISELNFTSLHNPYIFLRTGVKLFPRGIEDLRNRFAFLRALLDNLRKNNVEPEYLDLRAPNDIVVKPKKPIRTSEGGKPSVAGR</sequence>
<keyword evidence="3 10" id="KW-0132">Cell division</keyword>
<evidence type="ECO:0000256" key="1">
    <source>
        <dbReference type="ARBA" id="ARBA00004370"/>
    </source>
</evidence>
<evidence type="ECO:0000256" key="8">
    <source>
        <dbReference type="SAM" id="Phobius"/>
    </source>
</evidence>
<organism evidence="10 11">
    <name type="scientific">Candidatus Ozemobacter sibiricus</name>
    <dbReference type="NCBI Taxonomy" id="2268124"/>
    <lineage>
        <taxon>Bacteria</taxon>
        <taxon>Candidatus Ozemobacteria</taxon>
        <taxon>Candidatus Ozemobacterales</taxon>
        <taxon>Candidatus Ozemobacteraceae</taxon>
        <taxon>Candidatus Ozemobacter</taxon>
    </lineage>
</organism>
<proteinExistence type="predicted"/>
<accession>A0A367ZRW3</accession>
<dbReference type="PANTHER" id="PTHR37820:SF1">
    <property type="entry name" value="CELL DIVISION PROTEIN FTSQ"/>
    <property type="match status" value="1"/>
</dbReference>
<evidence type="ECO:0000256" key="6">
    <source>
        <dbReference type="ARBA" id="ARBA00023136"/>
    </source>
</evidence>
<evidence type="ECO:0000256" key="5">
    <source>
        <dbReference type="ARBA" id="ARBA00022989"/>
    </source>
</evidence>
<dbReference type="PANTHER" id="PTHR37820">
    <property type="entry name" value="CELL DIVISION PROTEIN DIVIB"/>
    <property type="match status" value="1"/>
</dbReference>
<dbReference type="Pfam" id="PF08478">
    <property type="entry name" value="POTRA_1"/>
    <property type="match status" value="1"/>
</dbReference>
<protein>
    <submittedName>
        <fullName evidence="10">Cell division protein FtsQ</fullName>
    </submittedName>
</protein>
<evidence type="ECO:0000256" key="2">
    <source>
        <dbReference type="ARBA" id="ARBA00022475"/>
    </source>
</evidence>
<reference evidence="10 11" key="1">
    <citation type="submission" date="2018-05" db="EMBL/GenBank/DDBJ databases">
        <title>A metagenomic window into the 2 km-deep terrestrial subsurface aquifer revealed taxonomically and functionally diverse microbial community comprising novel uncultured bacterial lineages.</title>
        <authorList>
            <person name="Kadnikov V.V."/>
            <person name="Mardanov A.V."/>
            <person name="Beletsky A.V."/>
            <person name="Banks D."/>
            <person name="Pimenov N.V."/>
            <person name="Frank Y.A."/>
            <person name="Karnachuk O.V."/>
            <person name="Ravin N.V."/>
        </authorList>
    </citation>
    <scope>NUCLEOTIDE SEQUENCE [LARGE SCALE GENOMIC DNA]</scope>
    <source>
        <strain evidence="10">BY5</strain>
    </source>
</reference>
<feature type="domain" description="POTRA" evidence="9">
    <location>
        <begin position="80"/>
        <end position="148"/>
    </location>
</feature>
<name>A0A367ZRW3_9BACT</name>
<dbReference type="Proteomes" id="UP000252355">
    <property type="component" value="Unassembled WGS sequence"/>
</dbReference>
<dbReference type="Gene3D" id="3.10.20.310">
    <property type="entry name" value="membrane protein fhac"/>
    <property type="match status" value="1"/>
</dbReference>
<comment type="subcellular location">
    <subcellularLocation>
        <location evidence="1">Membrane</location>
    </subcellularLocation>
</comment>
<keyword evidence="7" id="KW-0131">Cell cycle</keyword>
<keyword evidence="4 8" id="KW-0812">Transmembrane</keyword>
<comment type="caution">
    <text evidence="10">The sequence shown here is derived from an EMBL/GenBank/DDBJ whole genome shotgun (WGS) entry which is preliminary data.</text>
</comment>
<dbReference type="EMBL" id="QOQW01000008">
    <property type="protein sequence ID" value="RCK80122.1"/>
    <property type="molecule type" value="Genomic_DNA"/>
</dbReference>
<evidence type="ECO:0000313" key="11">
    <source>
        <dbReference type="Proteomes" id="UP000252355"/>
    </source>
</evidence>
<dbReference type="GO" id="GO:0005886">
    <property type="term" value="C:plasma membrane"/>
    <property type="evidence" value="ECO:0007669"/>
    <property type="project" value="TreeGrafter"/>
</dbReference>
<dbReference type="InterPro" id="IPR050487">
    <property type="entry name" value="FtsQ_DivIB"/>
</dbReference>